<comment type="caution">
    <text evidence="1">The sequence shown here is derived from an EMBL/GenBank/DDBJ whole genome shotgun (WGS) entry which is preliminary data.</text>
</comment>
<sequence>MDNPCSETSGLAPTHTQVSVEPLRNKNRIMDHHEDDCRVGGDHHGKQDGEEAVARLEEFKKSMEAKMALRRTNLNPERPG</sequence>
<accession>A0A438FLL5</accession>
<dbReference type="Proteomes" id="UP000288805">
    <property type="component" value="Unassembled WGS sequence"/>
</dbReference>
<dbReference type="EMBL" id="QGNW01000846">
    <property type="protein sequence ID" value="RVW60871.1"/>
    <property type="molecule type" value="Genomic_DNA"/>
</dbReference>
<proteinExistence type="predicted"/>
<organism evidence="1 2">
    <name type="scientific">Vitis vinifera</name>
    <name type="common">Grape</name>
    <dbReference type="NCBI Taxonomy" id="29760"/>
    <lineage>
        <taxon>Eukaryota</taxon>
        <taxon>Viridiplantae</taxon>
        <taxon>Streptophyta</taxon>
        <taxon>Embryophyta</taxon>
        <taxon>Tracheophyta</taxon>
        <taxon>Spermatophyta</taxon>
        <taxon>Magnoliopsida</taxon>
        <taxon>eudicotyledons</taxon>
        <taxon>Gunneridae</taxon>
        <taxon>Pentapetalae</taxon>
        <taxon>rosids</taxon>
        <taxon>Vitales</taxon>
        <taxon>Vitaceae</taxon>
        <taxon>Viteae</taxon>
        <taxon>Vitis</taxon>
    </lineage>
</organism>
<gene>
    <name evidence="1" type="primary">UPF2_7</name>
    <name evidence="1" type="ORF">CK203_033511</name>
</gene>
<name>A0A438FLL5_VITVI</name>
<protein>
    <submittedName>
        <fullName evidence="1">Regulator of nonsense transcripts UPF2</fullName>
    </submittedName>
</protein>
<reference evidence="1 2" key="1">
    <citation type="journal article" date="2018" name="PLoS Genet.">
        <title>Population sequencing reveals clonal diversity and ancestral inbreeding in the grapevine cultivar Chardonnay.</title>
        <authorList>
            <person name="Roach M.J."/>
            <person name="Johnson D.L."/>
            <person name="Bohlmann J."/>
            <person name="van Vuuren H.J."/>
            <person name="Jones S.J."/>
            <person name="Pretorius I.S."/>
            <person name="Schmidt S.A."/>
            <person name="Borneman A.R."/>
        </authorList>
    </citation>
    <scope>NUCLEOTIDE SEQUENCE [LARGE SCALE GENOMIC DNA]</scope>
    <source>
        <strain evidence="2">cv. Chardonnay</strain>
        <tissue evidence="1">Leaf</tissue>
    </source>
</reference>
<evidence type="ECO:0000313" key="1">
    <source>
        <dbReference type="EMBL" id="RVW60871.1"/>
    </source>
</evidence>
<evidence type="ECO:0000313" key="2">
    <source>
        <dbReference type="Proteomes" id="UP000288805"/>
    </source>
</evidence>
<dbReference type="AlphaFoldDB" id="A0A438FLL5"/>